<evidence type="ECO:0000256" key="9">
    <source>
        <dbReference type="SAM" id="Phobius"/>
    </source>
</evidence>
<dbReference type="GO" id="GO:0015192">
    <property type="term" value="F:L-phenylalanine transmembrane transporter activity"/>
    <property type="evidence" value="ECO:0007669"/>
    <property type="project" value="TreeGrafter"/>
</dbReference>
<reference evidence="11 12" key="1">
    <citation type="submission" date="2019-11" db="EMBL/GenBank/DDBJ databases">
        <title>Draft genome of Amycolatopsis RM579.</title>
        <authorList>
            <person name="Duangmal K."/>
            <person name="Mingma R."/>
        </authorList>
    </citation>
    <scope>NUCLEOTIDE SEQUENCE [LARGE SCALE GENOMIC DNA]</scope>
    <source>
        <strain evidence="11 12">RM579</strain>
    </source>
</reference>
<dbReference type="GO" id="GO:0005524">
    <property type="term" value="F:ATP binding"/>
    <property type="evidence" value="ECO:0007669"/>
    <property type="project" value="UniProtKB-KW"/>
</dbReference>
<dbReference type="InterPro" id="IPR003593">
    <property type="entry name" value="AAA+_ATPase"/>
</dbReference>
<feature type="transmembrane region" description="Helical" evidence="9">
    <location>
        <begin position="60"/>
        <end position="84"/>
    </location>
</feature>
<feature type="transmembrane region" description="Helical" evidence="9">
    <location>
        <begin position="223"/>
        <end position="255"/>
    </location>
</feature>
<feature type="transmembrane region" description="Helical" evidence="9">
    <location>
        <begin position="35"/>
        <end position="54"/>
    </location>
</feature>
<keyword evidence="3" id="KW-1003">Cell membrane</keyword>
<evidence type="ECO:0000313" key="11">
    <source>
        <dbReference type="EMBL" id="MTD54453.1"/>
    </source>
</evidence>
<dbReference type="InterPro" id="IPR003439">
    <property type="entry name" value="ABC_transporter-like_ATP-bd"/>
</dbReference>
<dbReference type="CDD" id="cd06582">
    <property type="entry name" value="TM_PBP1_LivH_like"/>
    <property type="match status" value="1"/>
</dbReference>
<evidence type="ECO:0000256" key="8">
    <source>
        <dbReference type="ARBA" id="ARBA00023136"/>
    </source>
</evidence>
<dbReference type="PANTHER" id="PTHR45772:SF7">
    <property type="entry name" value="AMINO ACID ABC TRANSPORTER ATP-BINDING PROTEIN"/>
    <property type="match status" value="1"/>
</dbReference>
<dbReference type="InterPro" id="IPR032823">
    <property type="entry name" value="BCA_ABC_TP_C"/>
</dbReference>
<dbReference type="GO" id="GO:0015188">
    <property type="term" value="F:L-isoleucine transmembrane transporter activity"/>
    <property type="evidence" value="ECO:0007669"/>
    <property type="project" value="TreeGrafter"/>
</dbReference>
<dbReference type="GO" id="GO:0016887">
    <property type="term" value="F:ATP hydrolysis activity"/>
    <property type="evidence" value="ECO:0007669"/>
    <property type="project" value="InterPro"/>
</dbReference>
<feature type="transmembrane region" description="Helical" evidence="9">
    <location>
        <begin position="96"/>
        <end position="120"/>
    </location>
</feature>
<evidence type="ECO:0000259" key="10">
    <source>
        <dbReference type="PROSITE" id="PS50893"/>
    </source>
</evidence>
<name>A0A6N7YZT2_9PSEU</name>
<feature type="transmembrane region" description="Helical" evidence="9">
    <location>
        <begin position="408"/>
        <end position="426"/>
    </location>
</feature>
<comment type="caution">
    <text evidence="11">The sequence shown here is derived from an EMBL/GenBank/DDBJ whole genome shotgun (WGS) entry which is preliminary data.</text>
</comment>
<keyword evidence="7 9" id="KW-1133">Transmembrane helix</keyword>
<keyword evidence="2" id="KW-0813">Transport</keyword>
<dbReference type="InterPro" id="IPR027417">
    <property type="entry name" value="P-loop_NTPase"/>
</dbReference>
<dbReference type="OrthoDB" id="8724465at2"/>
<gene>
    <name evidence="11" type="ORF">GKO32_10765</name>
</gene>
<dbReference type="Pfam" id="PF00005">
    <property type="entry name" value="ABC_tran"/>
    <property type="match status" value="1"/>
</dbReference>
<dbReference type="Pfam" id="PF12399">
    <property type="entry name" value="BCA_ABC_TP_C"/>
    <property type="match status" value="1"/>
</dbReference>
<dbReference type="GO" id="GO:0015808">
    <property type="term" value="P:L-alanine transport"/>
    <property type="evidence" value="ECO:0007669"/>
    <property type="project" value="TreeGrafter"/>
</dbReference>
<dbReference type="CDD" id="cd03219">
    <property type="entry name" value="ABC_Mj1267_LivG_branched"/>
    <property type="match status" value="1"/>
</dbReference>
<dbReference type="PROSITE" id="PS50893">
    <property type="entry name" value="ABC_TRANSPORTER_2"/>
    <property type="match status" value="1"/>
</dbReference>
<evidence type="ECO:0000256" key="5">
    <source>
        <dbReference type="ARBA" id="ARBA00022741"/>
    </source>
</evidence>
<dbReference type="GO" id="GO:0005304">
    <property type="term" value="F:L-valine transmembrane transporter activity"/>
    <property type="evidence" value="ECO:0007669"/>
    <property type="project" value="TreeGrafter"/>
</dbReference>
<dbReference type="RefSeq" id="WP_154756672.1">
    <property type="nucleotide sequence ID" value="NZ_WMBA01000012.1"/>
</dbReference>
<dbReference type="SUPFAM" id="SSF52540">
    <property type="entry name" value="P-loop containing nucleoside triphosphate hydrolases"/>
    <property type="match status" value="1"/>
</dbReference>
<keyword evidence="8 9" id="KW-0472">Membrane</keyword>
<dbReference type="Pfam" id="PF02653">
    <property type="entry name" value="BPD_transp_2"/>
    <property type="match status" value="2"/>
</dbReference>
<feature type="transmembrane region" description="Helical" evidence="9">
    <location>
        <begin position="508"/>
        <end position="529"/>
    </location>
</feature>
<keyword evidence="4 9" id="KW-0812">Transmembrane</keyword>
<feature type="transmembrane region" description="Helical" evidence="9">
    <location>
        <begin position="460"/>
        <end position="477"/>
    </location>
</feature>
<evidence type="ECO:0000256" key="2">
    <source>
        <dbReference type="ARBA" id="ARBA00022448"/>
    </source>
</evidence>
<dbReference type="Proteomes" id="UP000440096">
    <property type="component" value="Unassembled WGS sequence"/>
</dbReference>
<feature type="transmembrane region" description="Helical" evidence="9">
    <location>
        <begin position="358"/>
        <end position="376"/>
    </location>
</feature>
<feature type="domain" description="ABC transporter" evidence="10">
    <location>
        <begin position="649"/>
        <end position="892"/>
    </location>
</feature>
<feature type="transmembrane region" description="Helical" evidence="9">
    <location>
        <begin position="383"/>
        <end position="402"/>
    </location>
</feature>
<feature type="transmembrane region" description="Helical" evidence="9">
    <location>
        <begin position="332"/>
        <end position="352"/>
    </location>
</feature>
<dbReference type="InterPro" id="IPR043428">
    <property type="entry name" value="LivM-like"/>
</dbReference>
<dbReference type="PANTHER" id="PTHR45772">
    <property type="entry name" value="CONSERVED COMPONENT OF ABC TRANSPORTER FOR NATURAL AMINO ACIDS-RELATED"/>
    <property type="match status" value="1"/>
</dbReference>
<evidence type="ECO:0000256" key="6">
    <source>
        <dbReference type="ARBA" id="ARBA00022840"/>
    </source>
</evidence>
<protein>
    <submittedName>
        <fullName evidence="11">ATP-binding cassette domain-containing protein</fullName>
    </submittedName>
</protein>
<dbReference type="InterPro" id="IPR001851">
    <property type="entry name" value="ABC_transp_permease"/>
</dbReference>
<feature type="transmembrane region" description="Helical" evidence="9">
    <location>
        <begin position="561"/>
        <end position="582"/>
    </location>
</feature>
<feature type="transmembrane region" description="Helical" evidence="9">
    <location>
        <begin position="431"/>
        <end position="448"/>
    </location>
</feature>
<feature type="transmembrane region" description="Helical" evidence="9">
    <location>
        <begin position="6"/>
        <end position="28"/>
    </location>
</feature>
<feature type="transmembrane region" description="Helical" evidence="9">
    <location>
        <begin position="588"/>
        <end position="614"/>
    </location>
</feature>
<evidence type="ECO:0000256" key="1">
    <source>
        <dbReference type="ARBA" id="ARBA00004651"/>
    </source>
</evidence>
<proteinExistence type="predicted"/>
<dbReference type="GO" id="GO:1903806">
    <property type="term" value="P:L-isoleucine import across plasma membrane"/>
    <property type="evidence" value="ECO:0007669"/>
    <property type="project" value="TreeGrafter"/>
</dbReference>
<dbReference type="InterPro" id="IPR051120">
    <property type="entry name" value="ABC_AA/LPS_Transport"/>
</dbReference>
<comment type="subcellular location">
    <subcellularLocation>
        <location evidence="1">Cell membrane</location>
        <topology evidence="1">Multi-pass membrane protein</topology>
    </subcellularLocation>
</comment>
<dbReference type="AlphaFoldDB" id="A0A6N7YZT2"/>
<dbReference type="SMART" id="SM00382">
    <property type="entry name" value="AAA"/>
    <property type="match status" value="1"/>
</dbReference>
<evidence type="ECO:0000256" key="4">
    <source>
        <dbReference type="ARBA" id="ARBA00022692"/>
    </source>
</evidence>
<dbReference type="GO" id="GO:0005886">
    <property type="term" value="C:plasma membrane"/>
    <property type="evidence" value="ECO:0007669"/>
    <property type="project" value="UniProtKB-SubCell"/>
</dbReference>
<evidence type="ECO:0000256" key="7">
    <source>
        <dbReference type="ARBA" id="ARBA00022989"/>
    </source>
</evidence>
<keyword evidence="6 11" id="KW-0067">ATP-binding</keyword>
<feature type="transmembrane region" description="Helical" evidence="9">
    <location>
        <begin position="147"/>
        <end position="164"/>
    </location>
</feature>
<dbReference type="GO" id="GO:1903805">
    <property type="term" value="P:L-valine import across plasma membrane"/>
    <property type="evidence" value="ECO:0007669"/>
    <property type="project" value="TreeGrafter"/>
</dbReference>
<dbReference type="CDD" id="cd06581">
    <property type="entry name" value="TM_PBP1_LivM_like"/>
    <property type="match status" value="1"/>
</dbReference>
<evidence type="ECO:0000313" key="12">
    <source>
        <dbReference type="Proteomes" id="UP000440096"/>
    </source>
</evidence>
<keyword evidence="5" id="KW-0547">Nucleotide-binding</keyword>
<organism evidence="11 12">
    <name type="scientific">Amycolatopsis pithecellobii</name>
    <dbReference type="NCBI Taxonomy" id="664692"/>
    <lineage>
        <taxon>Bacteria</taxon>
        <taxon>Bacillati</taxon>
        <taxon>Actinomycetota</taxon>
        <taxon>Actinomycetes</taxon>
        <taxon>Pseudonocardiales</taxon>
        <taxon>Pseudonocardiaceae</taxon>
        <taxon>Amycolatopsis</taxon>
    </lineage>
</organism>
<evidence type="ECO:0000256" key="3">
    <source>
        <dbReference type="ARBA" id="ARBA00022475"/>
    </source>
</evidence>
<keyword evidence="12" id="KW-1185">Reference proteome</keyword>
<feature type="transmembrane region" description="Helical" evidence="9">
    <location>
        <begin position="306"/>
        <end position="325"/>
    </location>
</feature>
<dbReference type="GO" id="GO:0042941">
    <property type="term" value="P:D-alanine transmembrane transport"/>
    <property type="evidence" value="ECO:0007669"/>
    <property type="project" value="TreeGrafter"/>
</dbReference>
<accession>A0A6N7YZT2</accession>
<feature type="transmembrane region" description="Helical" evidence="9">
    <location>
        <begin position="195"/>
        <end position="217"/>
    </location>
</feature>
<dbReference type="EMBL" id="WMBA01000012">
    <property type="protein sequence ID" value="MTD54453.1"/>
    <property type="molecule type" value="Genomic_DNA"/>
</dbReference>
<feature type="transmembrane region" description="Helical" evidence="9">
    <location>
        <begin position="267"/>
        <end position="286"/>
    </location>
</feature>
<sequence>MSDEIIRFALLGLATGGIYGLIGLGIVFIYRGSGLLNFAQGAMAMFGAYVYYALTVRFGLPTVVSAVVAILLSAGLGAVIHLFVLRPMRRRNASPLARVIATLSVLLVLQSAAFLGFGSYPLSVPSLLPTTVVHVFSSRLSISVDRLLILGITVALGLALYVVYRRTSFGRVTAAVAENELAASSFGYSPDTIAAVNWAIGSALAGLAGILIAPIILLEPTTLALLVVPGLAAALFGNFSSFPIVLVAALGLGIAQSEISRYVAQPGWSTAAPFLAMIIYMVVRGRALPLRGFVLDRLPKVGTGRVRPVIVALLWGIGAWIALGAGANWDTALVTTCGAAIICLSILLLTGYTGQLSLAQYVVAGIGALAAAKLAATMSLVPAIILACLLAGGIGALVGIPALRSRGATLAVATLGLSSAIVAVAFTNENLTGGLTGIMVPSLSIFGWSVDPTLYPERYALVTFTIMLLIAVAICNLRRGDTGRRLLAVRSNERAAASLGVPVAGMKIYAFFVASVIAALGGILIAFFAPTVQVGSFDVFTCILLVGLTVIGGIGYVPGALFGAALLTGGIFSQIFSGWSSINSYLPLIGAVGLMVTLLTSTDGWFASALSAVAPLRARLDRIKVLRGLSGAGRNIGASESVVVPPKVLSVDGISVAFGGVHAVQRVSIEVRPGEVHGLIGPNGAGKTTLIDAITGFAPVTSGTVRLGDTDITHASARARTLRGLSRSFQSLELFEDLTIEENLAVASQRGGAWRYLTDLVAPGRVRLSDAARVAVRSLHLEHFLGARPTEISFGQRKIVTIARAISGAPSVLLLDEPAAGLDDVEAGELAVLIRRLADTWGIGILLVEHKVDMIMSVSDRVTVLEEGKILASGEPAHIQSRPEVLDAYLGGAPA</sequence>
<dbReference type="Gene3D" id="3.40.50.300">
    <property type="entry name" value="P-loop containing nucleotide triphosphate hydrolases"/>
    <property type="match status" value="1"/>
</dbReference>